<gene>
    <name evidence="1" type="ordered locus">Thexy_1534</name>
</gene>
<dbReference type="InterPro" id="IPR036638">
    <property type="entry name" value="HLH_DNA-bd_sf"/>
</dbReference>
<dbReference type="InterPro" id="IPR037208">
    <property type="entry name" value="Spo0E-like_sf"/>
</dbReference>
<dbReference type="Proteomes" id="UP000007239">
    <property type="component" value="Chromosome"/>
</dbReference>
<organism evidence="1 2">
    <name type="scientific">Thermoanaerobacterium xylanolyticum (strain ATCC 49914 / DSM 7097 / LX-11)</name>
    <dbReference type="NCBI Taxonomy" id="858215"/>
    <lineage>
        <taxon>Bacteria</taxon>
        <taxon>Bacillati</taxon>
        <taxon>Bacillota</taxon>
        <taxon>Clostridia</taxon>
        <taxon>Thermoanaerobacterales</taxon>
        <taxon>Thermoanaerobacteraceae</taxon>
        <taxon>Thermoanaerobacterium</taxon>
    </lineage>
</organism>
<name>F6BH93_THEXL</name>
<dbReference type="AlphaFoldDB" id="F6BH93"/>
<dbReference type="HOGENOM" id="CLU_198431_0_0_9"/>
<dbReference type="InterPro" id="IPR018540">
    <property type="entry name" value="Spo0E-like"/>
</dbReference>
<dbReference type="GO" id="GO:0043937">
    <property type="term" value="P:regulation of sporulation"/>
    <property type="evidence" value="ECO:0007669"/>
    <property type="project" value="InterPro"/>
</dbReference>
<keyword evidence="2" id="KW-1185">Reference proteome</keyword>
<dbReference type="KEGG" id="txy:Thexy_1534"/>
<reference evidence="1" key="1">
    <citation type="submission" date="2011-05" db="EMBL/GenBank/DDBJ databases">
        <title>Complete sequence of Thermoanaerobacterium xylanolyticum LX-11.</title>
        <authorList>
            <consortium name="US DOE Joint Genome Institute"/>
            <person name="Lucas S."/>
            <person name="Han J."/>
            <person name="Lapidus A."/>
            <person name="Cheng J.-F."/>
            <person name="Goodwin L."/>
            <person name="Pitluck S."/>
            <person name="Peters L."/>
            <person name="Mikhailova N."/>
            <person name="Lu M."/>
            <person name="Han C."/>
            <person name="Tapia R."/>
            <person name="Land M."/>
            <person name="Hauser L."/>
            <person name="Kyrpides N."/>
            <person name="Ivanova N."/>
            <person name="Pagani I."/>
            <person name="Hemme C."/>
            <person name="Woyke T."/>
        </authorList>
    </citation>
    <scope>NUCLEOTIDE SEQUENCE</scope>
    <source>
        <strain evidence="1">LX-11</strain>
    </source>
</reference>
<dbReference type="EMBL" id="CP002739">
    <property type="protein sequence ID" value="AEF17566.1"/>
    <property type="molecule type" value="Genomic_DNA"/>
</dbReference>
<protein>
    <submittedName>
        <fullName evidence="1">Sporulation stage 0, Spo0E-like regulatory phosphatase</fullName>
    </submittedName>
</protein>
<evidence type="ECO:0000313" key="1">
    <source>
        <dbReference type="EMBL" id="AEF17566.1"/>
    </source>
</evidence>
<dbReference type="GO" id="GO:0046983">
    <property type="term" value="F:protein dimerization activity"/>
    <property type="evidence" value="ECO:0007669"/>
    <property type="project" value="InterPro"/>
</dbReference>
<accession>F6BH93</accession>
<dbReference type="SUPFAM" id="SSF140500">
    <property type="entry name" value="BAS1536-like"/>
    <property type="match status" value="1"/>
</dbReference>
<dbReference type="Gene3D" id="4.10.280.10">
    <property type="entry name" value="Helix-loop-helix DNA-binding domain"/>
    <property type="match status" value="1"/>
</dbReference>
<sequence length="64" mass="7645">MMYNKISTLEEQISNLRDELDDLIKQEEVKYEMILDLSRKLDDLIVLYCTTKSKKYRTNGDIVQ</sequence>
<dbReference type="Pfam" id="PF09388">
    <property type="entry name" value="SpoOE-like"/>
    <property type="match status" value="1"/>
</dbReference>
<dbReference type="eggNOG" id="ENOG502ZDKS">
    <property type="taxonomic scope" value="Bacteria"/>
</dbReference>
<evidence type="ECO:0000313" key="2">
    <source>
        <dbReference type="Proteomes" id="UP000007239"/>
    </source>
</evidence>
<dbReference type="STRING" id="858215.Thexy_1534"/>
<proteinExistence type="predicted"/>